<dbReference type="InterPro" id="IPR036291">
    <property type="entry name" value="NAD(P)-bd_dom_sf"/>
</dbReference>
<gene>
    <name evidence="4" type="ORF">Ahu01nite_056900</name>
</gene>
<keyword evidence="5" id="KW-1185">Reference proteome</keyword>
<organism evidence="4 5">
    <name type="scientific">Winogradskya humida</name>
    <dbReference type="NCBI Taxonomy" id="113566"/>
    <lineage>
        <taxon>Bacteria</taxon>
        <taxon>Bacillati</taxon>
        <taxon>Actinomycetota</taxon>
        <taxon>Actinomycetes</taxon>
        <taxon>Micromonosporales</taxon>
        <taxon>Micromonosporaceae</taxon>
        <taxon>Winogradskya</taxon>
    </lineage>
</organism>
<dbReference type="PANTHER" id="PTHR43377:SF6">
    <property type="entry name" value="GFO_IDH_MOCA-LIKE OXIDOREDUCTASE N-TERMINAL DOMAIN-CONTAINING PROTEIN"/>
    <property type="match status" value="1"/>
</dbReference>
<dbReference type="Proteomes" id="UP000603200">
    <property type="component" value="Unassembled WGS sequence"/>
</dbReference>
<dbReference type="Gene3D" id="3.30.360.10">
    <property type="entry name" value="Dihydrodipicolinate Reductase, domain 2"/>
    <property type="match status" value="1"/>
</dbReference>
<protein>
    <recommendedName>
        <fullName evidence="6">Dehydrogenase</fullName>
    </recommendedName>
</protein>
<feature type="region of interest" description="Disordered" evidence="1">
    <location>
        <begin position="391"/>
        <end position="420"/>
    </location>
</feature>
<dbReference type="Gene3D" id="3.40.50.720">
    <property type="entry name" value="NAD(P)-binding Rossmann-like Domain"/>
    <property type="match status" value="1"/>
</dbReference>
<dbReference type="InterPro" id="IPR051450">
    <property type="entry name" value="Gfo/Idh/MocA_Oxidoreductases"/>
</dbReference>
<dbReference type="PANTHER" id="PTHR43377">
    <property type="entry name" value="BILIVERDIN REDUCTASE A"/>
    <property type="match status" value="1"/>
</dbReference>
<evidence type="ECO:0000313" key="4">
    <source>
        <dbReference type="EMBL" id="GIE22588.1"/>
    </source>
</evidence>
<feature type="compositionally biased region" description="Low complexity" evidence="1">
    <location>
        <begin position="403"/>
        <end position="420"/>
    </location>
</feature>
<dbReference type="SUPFAM" id="SSF55347">
    <property type="entry name" value="Glyceraldehyde-3-phosphate dehydrogenase-like, C-terminal domain"/>
    <property type="match status" value="1"/>
</dbReference>
<accession>A0ABQ3ZVJ0</accession>
<feature type="region of interest" description="Disordered" evidence="1">
    <location>
        <begin position="1"/>
        <end position="45"/>
    </location>
</feature>
<dbReference type="InterPro" id="IPR000683">
    <property type="entry name" value="Gfo/Idh/MocA-like_OxRdtase_N"/>
</dbReference>
<dbReference type="Pfam" id="PF01408">
    <property type="entry name" value="GFO_IDH_MocA"/>
    <property type="match status" value="1"/>
</dbReference>
<evidence type="ECO:0000259" key="3">
    <source>
        <dbReference type="Pfam" id="PF22725"/>
    </source>
</evidence>
<evidence type="ECO:0008006" key="6">
    <source>
        <dbReference type="Google" id="ProtNLM"/>
    </source>
</evidence>
<dbReference type="InterPro" id="IPR055170">
    <property type="entry name" value="GFO_IDH_MocA-like_dom"/>
</dbReference>
<dbReference type="EMBL" id="BOMN01000080">
    <property type="protein sequence ID" value="GIE22588.1"/>
    <property type="molecule type" value="Genomic_DNA"/>
</dbReference>
<feature type="compositionally biased region" description="Pro residues" evidence="1">
    <location>
        <begin position="391"/>
        <end position="402"/>
    </location>
</feature>
<reference evidence="4 5" key="1">
    <citation type="submission" date="2021-01" db="EMBL/GenBank/DDBJ databases">
        <title>Whole genome shotgun sequence of Actinoplanes humidus NBRC 14915.</title>
        <authorList>
            <person name="Komaki H."/>
            <person name="Tamura T."/>
        </authorList>
    </citation>
    <scope>NUCLEOTIDE SEQUENCE [LARGE SCALE GENOMIC DNA]</scope>
    <source>
        <strain evidence="4 5">NBRC 14915</strain>
    </source>
</reference>
<comment type="caution">
    <text evidence="4">The sequence shown here is derived from an EMBL/GenBank/DDBJ whole genome shotgun (WGS) entry which is preliminary data.</text>
</comment>
<dbReference type="SUPFAM" id="SSF51735">
    <property type="entry name" value="NAD(P)-binding Rossmann-fold domains"/>
    <property type="match status" value="1"/>
</dbReference>
<dbReference type="Pfam" id="PF22725">
    <property type="entry name" value="GFO_IDH_MocA_C3"/>
    <property type="match status" value="1"/>
</dbReference>
<sequence>MHTEYSAPKRFSSTGTNAMRGDGTKMGADRSQSYQDDRGLTGESVGRPAGAGIRIGVVGVGYWGSKQLRVMQSTPGVARAVAIDARLPLLSGMGHLLANGGGYTSLRAALPHIDAVVVATPPASHVEVALEAIRAGKHVLVEKPMATSPAGARQLIDAARAAGVTLMTGHTFEYNGAVTMLRELVESQELGDLYYLDSARLNLGLYQSDVNVVSDLAPHDISIANYVLGSTPTSVRAWGSHHVDPVFEDVAHLELDYADIGVGAHIHVSWLDPRKVRLVTAVGSKKMAVFDDTDAAERIRVHDKAVLPNTDRRSPSRFSYHQGAITSPVVPFEEPLAVQARHFIECMRTGTAPRTDGANGLAVVEVIEAAQLSLAQDRRVLLEEVAGDGPPLPGLVPAPPSAAAPSAAGPSTAAPSAAGPAVTATAVTATVRA</sequence>
<evidence type="ECO:0000259" key="2">
    <source>
        <dbReference type="Pfam" id="PF01408"/>
    </source>
</evidence>
<feature type="domain" description="GFO/IDH/MocA-like oxidoreductase" evidence="3">
    <location>
        <begin position="180"/>
        <end position="287"/>
    </location>
</feature>
<evidence type="ECO:0000313" key="5">
    <source>
        <dbReference type="Proteomes" id="UP000603200"/>
    </source>
</evidence>
<evidence type="ECO:0000256" key="1">
    <source>
        <dbReference type="SAM" id="MobiDB-lite"/>
    </source>
</evidence>
<proteinExistence type="predicted"/>
<feature type="domain" description="Gfo/Idh/MocA-like oxidoreductase N-terminal" evidence="2">
    <location>
        <begin position="53"/>
        <end position="170"/>
    </location>
</feature>
<name>A0ABQ3ZVJ0_9ACTN</name>